<dbReference type="HOGENOM" id="CLU_860264_0_0_10"/>
<dbReference type="eggNOG" id="COG2755">
    <property type="taxonomic scope" value="Bacteria"/>
</dbReference>
<dbReference type="STRING" id="743722.Sph21_1943"/>
<dbReference type="KEGG" id="shg:Sph21_1943"/>
<dbReference type="OrthoDB" id="9761723at2"/>
<dbReference type="PROSITE" id="PS51257">
    <property type="entry name" value="PROKAR_LIPOPROTEIN"/>
    <property type="match status" value="1"/>
</dbReference>
<proteinExistence type="predicted"/>
<keyword evidence="1" id="KW-0812">Transmembrane</keyword>
<gene>
    <name evidence="2" type="ordered locus">Sph21_1943</name>
</gene>
<dbReference type="EMBL" id="CP002584">
    <property type="protein sequence ID" value="ADZ78503.1"/>
    <property type="molecule type" value="Genomic_DNA"/>
</dbReference>
<accession>F4CA77</accession>
<name>F4CA77_SPHS2</name>
<reference evidence="2" key="1">
    <citation type="submission" date="2011-03" db="EMBL/GenBank/DDBJ databases">
        <title>Complete sequence of Sphingobacterium sp. 21.</title>
        <authorList>
            <consortium name="US DOE Joint Genome Institute"/>
            <person name="Lucas S."/>
            <person name="Copeland A."/>
            <person name="Lapidus A."/>
            <person name="Cheng J.-F."/>
            <person name="Goodwin L."/>
            <person name="Pitluck S."/>
            <person name="Davenport K."/>
            <person name="Detter J.C."/>
            <person name="Han C."/>
            <person name="Tapia R."/>
            <person name="Land M."/>
            <person name="Hauser L."/>
            <person name="Kyrpides N."/>
            <person name="Ivanova N."/>
            <person name="Ovchinnikova G."/>
            <person name="Pagani I."/>
            <person name="Siebers A.K."/>
            <person name="Allgaier M."/>
            <person name="Thelen M.P."/>
            <person name="Hugenholtz P."/>
            <person name="Woyke T."/>
        </authorList>
    </citation>
    <scope>NUCLEOTIDE SEQUENCE</scope>
    <source>
        <strain evidence="2">21</strain>
    </source>
</reference>
<sequence>MKKFAINLAAFGLMGGCSYVILLLVFGFTAPHMLRPNLPYDNDRIAGFSNLRFREAESVKNVDVLFLGSSHTYRGYDPRIFKRQGLNTFNLGSSAQTLRQTKYLLDLYLDQMNPKVVVLDIYPKFLNLDGVESSIDLLSNTSLGIPALDMVLDIQDMRVFNTFLYNIVTDPFEQETQKQAVLTYKEDIYIRGGYTETYKVFSNSMKPTEIERDEYAFDPEQYKAMLEIKGELDKRNIKTICMQSPILPARYAKAAHKTYIDSTLRSHFPLYFNYNEINQLPEECFSDDQHLNQKGVNIFNAFVSSVIQKQAPYLYAERKRTIR</sequence>
<keyword evidence="1" id="KW-0472">Membrane</keyword>
<evidence type="ECO:0000313" key="2">
    <source>
        <dbReference type="EMBL" id="ADZ78503.1"/>
    </source>
</evidence>
<evidence type="ECO:0000256" key="1">
    <source>
        <dbReference type="SAM" id="Phobius"/>
    </source>
</evidence>
<dbReference type="PATRIC" id="fig|743722.3.peg.2074"/>
<organism evidence="2">
    <name type="scientific">Sphingobacterium sp. (strain 21)</name>
    <dbReference type="NCBI Taxonomy" id="743722"/>
    <lineage>
        <taxon>Bacteria</taxon>
        <taxon>Pseudomonadati</taxon>
        <taxon>Bacteroidota</taxon>
        <taxon>Sphingobacteriia</taxon>
        <taxon>Sphingobacteriales</taxon>
        <taxon>Sphingobacteriaceae</taxon>
        <taxon>Sphingobacterium</taxon>
    </lineage>
</organism>
<dbReference type="SUPFAM" id="SSF52266">
    <property type="entry name" value="SGNH hydrolase"/>
    <property type="match status" value="1"/>
</dbReference>
<keyword evidence="1" id="KW-1133">Transmembrane helix</keyword>
<dbReference type="AlphaFoldDB" id="F4CA77"/>
<feature type="transmembrane region" description="Helical" evidence="1">
    <location>
        <begin position="6"/>
        <end position="28"/>
    </location>
</feature>
<protein>
    <recommendedName>
        <fullName evidence="3">SGNH/GDSL hydrolase family protein</fullName>
    </recommendedName>
</protein>
<evidence type="ECO:0008006" key="3">
    <source>
        <dbReference type="Google" id="ProtNLM"/>
    </source>
</evidence>